<feature type="transmembrane region" description="Helical" evidence="13">
    <location>
        <begin position="6"/>
        <end position="24"/>
    </location>
</feature>
<evidence type="ECO:0000256" key="1">
    <source>
        <dbReference type="ARBA" id="ARBA00004429"/>
    </source>
</evidence>
<dbReference type="PRINTS" id="PR00701">
    <property type="entry name" value="60KDINNERMP"/>
</dbReference>
<dbReference type="Pfam" id="PF14849">
    <property type="entry name" value="YidC_periplas"/>
    <property type="match status" value="1"/>
</dbReference>
<keyword evidence="9 13" id="KW-0472">Membrane</keyword>
<evidence type="ECO:0000256" key="11">
    <source>
        <dbReference type="ARBA" id="ARBA00033245"/>
    </source>
</evidence>
<dbReference type="Pfam" id="PF02096">
    <property type="entry name" value="60KD_IMP"/>
    <property type="match status" value="1"/>
</dbReference>
<evidence type="ECO:0000256" key="13">
    <source>
        <dbReference type="HAMAP-Rule" id="MF_01810"/>
    </source>
</evidence>
<feature type="transmembrane region" description="Helical" evidence="13">
    <location>
        <begin position="435"/>
        <end position="456"/>
    </location>
</feature>
<dbReference type="Gene3D" id="2.70.98.90">
    <property type="match status" value="1"/>
</dbReference>
<dbReference type="InterPro" id="IPR019998">
    <property type="entry name" value="Membr_insert_YidC"/>
</dbReference>
<gene>
    <name evidence="13" type="primary">yidC</name>
    <name evidence="17" type="ORF">SAMN05421788_10168</name>
</gene>
<evidence type="ECO:0000256" key="4">
    <source>
        <dbReference type="ARBA" id="ARBA00022448"/>
    </source>
</evidence>
<feature type="transmembrane region" description="Helical" evidence="13">
    <location>
        <begin position="359"/>
        <end position="384"/>
    </location>
</feature>
<keyword evidence="6 13" id="KW-0812">Transmembrane</keyword>
<feature type="domain" description="Membrane insertase YidC N-terminal" evidence="16">
    <location>
        <begin position="90"/>
        <end position="351"/>
    </location>
</feature>
<dbReference type="InterPro" id="IPR028055">
    <property type="entry name" value="YidC/Oxa/ALB_C"/>
</dbReference>
<evidence type="ECO:0000313" key="17">
    <source>
        <dbReference type="EMBL" id="SIS58353.1"/>
    </source>
</evidence>
<reference evidence="18" key="1">
    <citation type="submission" date="2017-01" db="EMBL/GenBank/DDBJ databases">
        <authorList>
            <person name="Varghese N."/>
            <person name="Submissions S."/>
        </authorList>
    </citation>
    <scope>NUCLEOTIDE SEQUENCE [LARGE SCALE GENOMIC DNA]</scope>
    <source>
        <strain evidence="18">DSM 21054</strain>
    </source>
</reference>
<evidence type="ECO:0000256" key="2">
    <source>
        <dbReference type="ARBA" id="ARBA00010527"/>
    </source>
</evidence>
<feature type="transmembrane region" description="Helical" evidence="13">
    <location>
        <begin position="525"/>
        <end position="541"/>
    </location>
</feature>
<keyword evidence="7 13" id="KW-0653">Protein transport</keyword>
<dbReference type="RefSeq" id="WP_076374560.1">
    <property type="nucleotide sequence ID" value="NZ_AP017422.1"/>
</dbReference>
<keyword evidence="18" id="KW-1185">Reference proteome</keyword>
<evidence type="ECO:0000256" key="8">
    <source>
        <dbReference type="ARBA" id="ARBA00022989"/>
    </source>
</evidence>
<evidence type="ECO:0000256" key="7">
    <source>
        <dbReference type="ARBA" id="ARBA00022927"/>
    </source>
</evidence>
<dbReference type="NCBIfam" id="TIGR03593">
    <property type="entry name" value="yidC_nterm"/>
    <property type="match status" value="1"/>
</dbReference>
<sequence length="613" mass="69527">MKTDKNTIIGFVLLGALFFVFFWFTNRQQKVAMAEQQRIKDSIELVEKSKIIPVDPAVAKADSLRVDSLNKLNISGDFAGAANGTEQLTVVENEVMKVTFTNKGGQVKQVQLKNYTSYDKKPVVLGGATGDELTYTINTAQNHVSDVAKLYFSTAPVVKNADGSQTVNFTLANASGQSVIHSFIIRSNDYMIDWNVNMRGADKLLTSNTMNIQWYMSPQRHEGSLDYERQLSNVCFNEEDGFDYISSKTERTFDKKVKWLGAVQQFFNTTLIAKNGFNSGSVKWGRKTDSSSTLSNVVSTFQYKAPASAELSAPFQLYFGPNDYQMLKKAAPEMDKIVNLGRDVYSFVRPINKFIIMPVFNFFASLMSNFGWVILLLTLFIRLVTSPLTYTSYLSGAKMKVLRPELDELKKKLGGDQQAFAMEQMKLFREAGVNPLGGCIPALLQIPIFFALYSFFNSNIALRGQSFLWSNDLSAYDSIVHFSFNVWGLGNHLSLFTITAVLTSFLISIYNMSMTPTQDNPAMKYMPYIFPFVLFFVFNKLPSALTWYYTVSNLITLGLQFVIQHYIIDHNKILAKMDENRKKPKAKSKWQEKYSDMMDQQKKLQDMKNKTKK</sequence>
<dbReference type="PANTHER" id="PTHR12428:SF65">
    <property type="entry name" value="CYTOCHROME C OXIDASE ASSEMBLY PROTEIN COX18, MITOCHONDRIAL"/>
    <property type="match status" value="1"/>
</dbReference>
<dbReference type="CDD" id="cd20070">
    <property type="entry name" value="5TM_YidC_Alb3"/>
    <property type="match status" value="1"/>
</dbReference>
<evidence type="ECO:0000259" key="15">
    <source>
        <dbReference type="Pfam" id="PF02096"/>
    </source>
</evidence>
<dbReference type="GO" id="GO:0032977">
    <property type="term" value="F:membrane insertase activity"/>
    <property type="evidence" value="ECO:0007669"/>
    <property type="project" value="InterPro"/>
</dbReference>
<dbReference type="InterPro" id="IPR001708">
    <property type="entry name" value="YidC/ALB3/OXA1/COX18"/>
</dbReference>
<dbReference type="PANTHER" id="PTHR12428">
    <property type="entry name" value="OXA1"/>
    <property type="match status" value="1"/>
</dbReference>
<dbReference type="KEGG" id="fln:FLA_4652"/>
<evidence type="ECO:0000313" key="18">
    <source>
        <dbReference type="Proteomes" id="UP000186917"/>
    </source>
</evidence>
<feature type="compositionally biased region" description="Basic and acidic residues" evidence="14">
    <location>
        <begin position="589"/>
        <end position="613"/>
    </location>
</feature>
<feature type="transmembrane region" description="Helical" evidence="13">
    <location>
        <begin position="493"/>
        <end position="513"/>
    </location>
</feature>
<keyword evidence="8 13" id="KW-1133">Transmembrane helix</keyword>
<feature type="region of interest" description="Disordered" evidence="14">
    <location>
        <begin position="580"/>
        <end position="613"/>
    </location>
</feature>
<organism evidence="17 18">
    <name type="scientific">Filimonas lacunae</name>
    <dbReference type="NCBI Taxonomy" id="477680"/>
    <lineage>
        <taxon>Bacteria</taxon>
        <taxon>Pseudomonadati</taxon>
        <taxon>Bacteroidota</taxon>
        <taxon>Chitinophagia</taxon>
        <taxon>Chitinophagales</taxon>
        <taxon>Chitinophagaceae</taxon>
        <taxon>Filimonas</taxon>
    </lineage>
</organism>
<dbReference type="STRING" id="477680.SAMN05421788_10168"/>
<evidence type="ECO:0000259" key="16">
    <source>
        <dbReference type="Pfam" id="PF14849"/>
    </source>
</evidence>
<comment type="similarity">
    <text evidence="2 13">Belongs to the OXA1/ALB3/YidC family. Type 1 subfamily.</text>
</comment>
<accession>A0A173MM93</accession>
<dbReference type="GO" id="GO:0051205">
    <property type="term" value="P:protein insertion into membrane"/>
    <property type="evidence" value="ECO:0007669"/>
    <property type="project" value="TreeGrafter"/>
</dbReference>
<evidence type="ECO:0000256" key="9">
    <source>
        <dbReference type="ARBA" id="ARBA00023136"/>
    </source>
</evidence>
<dbReference type="NCBIfam" id="TIGR03592">
    <property type="entry name" value="yidC_oxa1_cterm"/>
    <property type="match status" value="1"/>
</dbReference>
<evidence type="ECO:0000256" key="6">
    <source>
        <dbReference type="ARBA" id="ARBA00022692"/>
    </source>
</evidence>
<proteinExistence type="inferred from homology"/>
<comment type="subunit">
    <text evidence="13">Interacts with the Sec translocase complex via SecD. Specifically interacts with transmembrane segments of nascent integral membrane proteins during membrane integration.</text>
</comment>
<name>A0A173MM93_9BACT</name>
<comment type="function">
    <text evidence="13">Required for the insertion and/or proper folding and/or complex formation of integral membrane proteins into the membrane. Involved in integration of membrane proteins that insert both dependently and independently of the Sec translocase complex, as well as at least some lipoproteins. Aids folding of multispanning membrane proteins.</text>
</comment>
<comment type="subcellular location">
    <subcellularLocation>
        <location evidence="1">Cell inner membrane</location>
        <topology evidence="1">Multi-pass membrane protein</topology>
    </subcellularLocation>
    <subcellularLocation>
        <location evidence="13">Cell membrane</location>
        <topology evidence="13">Multi-pass membrane protein</topology>
    </subcellularLocation>
</comment>
<dbReference type="InterPro" id="IPR047196">
    <property type="entry name" value="YidC_ALB_C"/>
</dbReference>
<evidence type="ECO:0000256" key="3">
    <source>
        <dbReference type="ARBA" id="ARBA00015325"/>
    </source>
</evidence>
<dbReference type="InterPro" id="IPR028053">
    <property type="entry name" value="Membr_insert_YidC_N"/>
</dbReference>
<dbReference type="OrthoDB" id="9780552at2"/>
<dbReference type="GO" id="GO:0005886">
    <property type="term" value="C:plasma membrane"/>
    <property type="evidence" value="ECO:0007669"/>
    <property type="project" value="UniProtKB-SubCell"/>
</dbReference>
<evidence type="ECO:0000256" key="5">
    <source>
        <dbReference type="ARBA" id="ARBA00022475"/>
    </source>
</evidence>
<evidence type="ECO:0000256" key="14">
    <source>
        <dbReference type="SAM" id="MobiDB-lite"/>
    </source>
</evidence>
<keyword evidence="10 13" id="KW-0143">Chaperone</keyword>
<dbReference type="AlphaFoldDB" id="A0A173MM93"/>
<protein>
    <recommendedName>
        <fullName evidence="3 13">Membrane protein insertase YidC</fullName>
    </recommendedName>
    <alternativeName>
        <fullName evidence="12 13">Foldase YidC</fullName>
    </alternativeName>
    <alternativeName>
        <fullName evidence="11 13">Membrane integrase YidC</fullName>
    </alternativeName>
    <alternativeName>
        <fullName evidence="13">Membrane protein YidC</fullName>
    </alternativeName>
</protein>
<dbReference type="InterPro" id="IPR038221">
    <property type="entry name" value="YidC_periplasmic_sf"/>
</dbReference>
<feature type="domain" description="Membrane insertase YidC/Oxa/ALB C-terminal" evidence="15">
    <location>
        <begin position="370"/>
        <end position="564"/>
    </location>
</feature>
<evidence type="ECO:0000256" key="10">
    <source>
        <dbReference type="ARBA" id="ARBA00023186"/>
    </source>
</evidence>
<dbReference type="NCBIfam" id="NF002356">
    <property type="entry name" value="PRK01318.2-3"/>
    <property type="match status" value="1"/>
</dbReference>
<evidence type="ECO:0000256" key="12">
    <source>
        <dbReference type="ARBA" id="ARBA00033342"/>
    </source>
</evidence>
<dbReference type="GO" id="GO:0015031">
    <property type="term" value="P:protein transport"/>
    <property type="evidence" value="ECO:0007669"/>
    <property type="project" value="UniProtKB-KW"/>
</dbReference>
<dbReference type="Proteomes" id="UP000186917">
    <property type="component" value="Unassembled WGS sequence"/>
</dbReference>
<dbReference type="EMBL" id="FTOR01000001">
    <property type="protein sequence ID" value="SIS58353.1"/>
    <property type="molecule type" value="Genomic_DNA"/>
</dbReference>
<keyword evidence="5 13" id="KW-1003">Cell membrane</keyword>
<keyword evidence="4 13" id="KW-0813">Transport</keyword>
<dbReference type="HAMAP" id="MF_01810">
    <property type="entry name" value="YidC_type1"/>
    <property type="match status" value="1"/>
</dbReference>
<dbReference type="CDD" id="cd19961">
    <property type="entry name" value="EcYidC-like_peri"/>
    <property type="match status" value="1"/>
</dbReference>